<dbReference type="EMBL" id="ML986660">
    <property type="protein sequence ID" value="KAF2261273.1"/>
    <property type="molecule type" value="Genomic_DNA"/>
</dbReference>
<proteinExistence type="predicted"/>
<evidence type="ECO:0000313" key="4">
    <source>
        <dbReference type="Proteomes" id="UP000800093"/>
    </source>
</evidence>
<evidence type="ECO:0000256" key="1">
    <source>
        <dbReference type="SAM" id="MobiDB-lite"/>
    </source>
</evidence>
<gene>
    <name evidence="3" type="ORF">CC78DRAFT_583817</name>
</gene>
<dbReference type="Proteomes" id="UP000800093">
    <property type="component" value="Unassembled WGS sequence"/>
</dbReference>
<keyword evidence="2" id="KW-0472">Membrane</keyword>
<keyword evidence="2" id="KW-0812">Transmembrane</keyword>
<name>A0A9P4K5G2_9PLEO</name>
<reference evidence="4" key="1">
    <citation type="journal article" date="2020" name="Stud. Mycol.">
        <title>101 Dothideomycetes genomes: A test case for predicting lifestyles and emergence of pathogens.</title>
        <authorList>
            <person name="Haridas S."/>
            <person name="Albert R."/>
            <person name="Binder M."/>
            <person name="Bloem J."/>
            <person name="LaButti K."/>
            <person name="Salamov A."/>
            <person name="Andreopoulos B."/>
            <person name="Baker S."/>
            <person name="Barry K."/>
            <person name="Bills G."/>
            <person name="Bluhm B."/>
            <person name="Cannon C."/>
            <person name="Castanera R."/>
            <person name="Culley D."/>
            <person name="Daum C."/>
            <person name="Ezra D."/>
            <person name="Gonzalez J."/>
            <person name="Henrissat B."/>
            <person name="Kuo A."/>
            <person name="Liang C."/>
            <person name="Lipzen A."/>
            <person name="Lutzoni F."/>
            <person name="Magnuson J."/>
            <person name="Mondo S."/>
            <person name="Nolan M."/>
            <person name="Ohm R."/>
            <person name="Pangilinan J."/>
            <person name="Park H.-J."/>
            <person name="Ramirez L."/>
            <person name="Alfaro M."/>
            <person name="Sun H."/>
            <person name="Tritt A."/>
            <person name="Yoshinaga Y."/>
            <person name="Zwiers L.-H."/>
            <person name="Turgeon B."/>
            <person name="Goodwin S."/>
            <person name="Spatafora J."/>
            <person name="Crous P."/>
            <person name="Grigoriev I."/>
        </authorList>
    </citation>
    <scope>NUCLEOTIDE SEQUENCE [LARGE SCALE GENOMIC DNA]</scope>
    <source>
        <strain evidence="4">CBS 304.66</strain>
    </source>
</reference>
<evidence type="ECO:0000313" key="3">
    <source>
        <dbReference type="EMBL" id="KAF2261273.1"/>
    </source>
</evidence>
<accession>A0A9P4K5G2</accession>
<protein>
    <submittedName>
        <fullName evidence="3">Uncharacterized protein</fullName>
    </submittedName>
</protein>
<organism evidence="3 4">
    <name type="scientific">Lojkania enalia</name>
    <dbReference type="NCBI Taxonomy" id="147567"/>
    <lineage>
        <taxon>Eukaryota</taxon>
        <taxon>Fungi</taxon>
        <taxon>Dikarya</taxon>
        <taxon>Ascomycota</taxon>
        <taxon>Pezizomycotina</taxon>
        <taxon>Dothideomycetes</taxon>
        <taxon>Pleosporomycetidae</taxon>
        <taxon>Pleosporales</taxon>
        <taxon>Pleosporales incertae sedis</taxon>
        <taxon>Lojkania</taxon>
    </lineage>
</organism>
<dbReference type="AlphaFoldDB" id="A0A9P4K5G2"/>
<comment type="caution">
    <text evidence="3">The sequence shown here is derived from an EMBL/GenBank/DDBJ whole genome shotgun (WGS) entry which is preliminary data.</text>
</comment>
<keyword evidence="4" id="KW-1185">Reference proteome</keyword>
<feature type="transmembrane region" description="Helical" evidence="2">
    <location>
        <begin position="82"/>
        <end position="107"/>
    </location>
</feature>
<evidence type="ECO:0000256" key="2">
    <source>
        <dbReference type="SAM" id="Phobius"/>
    </source>
</evidence>
<feature type="region of interest" description="Disordered" evidence="1">
    <location>
        <begin position="15"/>
        <end position="39"/>
    </location>
</feature>
<keyword evidence="2" id="KW-1133">Transmembrane helix</keyword>
<sequence>MSAKFSYLPTIKPTPITPPPPTYTANPEVAQPHSPSGPVYTQDGLNLPPYYTSYPQQGPSQLHPSAQTEISKRRRLRPRHVLICWCIWVFFTLCVMIAIVVTVVVLMEKKSKDRKKEFDNFRLRL</sequence>